<feature type="coiled-coil region" evidence="1">
    <location>
        <begin position="55"/>
        <end position="82"/>
    </location>
</feature>
<feature type="region of interest" description="Disordered" evidence="2">
    <location>
        <begin position="374"/>
        <end position="435"/>
    </location>
</feature>
<feature type="compositionally biased region" description="Basic and acidic residues" evidence="2">
    <location>
        <begin position="323"/>
        <end position="346"/>
    </location>
</feature>
<feature type="compositionally biased region" description="Basic and acidic residues" evidence="2">
    <location>
        <begin position="398"/>
        <end position="420"/>
    </location>
</feature>
<dbReference type="Pfam" id="PF14223">
    <property type="entry name" value="Retrotran_gag_2"/>
    <property type="match status" value="1"/>
</dbReference>
<feature type="compositionally biased region" description="Polar residues" evidence="2">
    <location>
        <begin position="374"/>
        <end position="395"/>
    </location>
</feature>
<feature type="coiled-coil region" evidence="1">
    <location>
        <begin position="252"/>
        <end position="286"/>
    </location>
</feature>
<dbReference type="SUPFAM" id="SSF57756">
    <property type="entry name" value="Retrovirus zinc finger-like domains"/>
    <property type="match status" value="1"/>
</dbReference>
<reference evidence="4" key="1">
    <citation type="journal article" date="2019" name="Sci. Rep.">
        <title>Draft genome of Tanacetum cinerariifolium, the natural source of mosquito coil.</title>
        <authorList>
            <person name="Yamashiro T."/>
            <person name="Shiraishi A."/>
            <person name="Satake H."/>
            <person name="Nakayama K."/>
        </authorList>
    </citation>
    <scope>NUCLEOTIDE SEQUENCE</scope>
</reference>
<feature type="region of interest" description="Disordered" evidence="2">
    <location>
        <begin position="323"/>
        <end position="360"/>
    </location>
</feature>
<dbReference type="Pfam" id="PF22936">
    <property type="entry name" value="Pol_BBD"/>
    <property type="match status" value="1"/>
</dbReference>
<comment type="caution">
    <text evidence="4">The sequence shown here is derived from an EMBL/GenBank/DDBJ whole genome shotgun (WGS) entry which is preliminary data.</text>
</comment>
<proteinExistence type="predicted"/>
<feature type="non-terminal residue" evidence="4">
    <location>
        <position position="1"/>
    </location>
</feature>
<dbReference type="EMBL" id="BKCJ010465333">
    <property type="protein sequence ID" value="GFA66764.1"/>
    <property type="molecule type" value="Genomic_DNA"/>
</dbReference>
<dbReference type="InterPro" id="IPR036875">
    <property type="entry name" value="Znf_CCHC_sf"/>
</dbReference>
<dbReference type="GO" id="GO:0003676">
    <property type="term" value="F:nucleic acid binding"/>
    <property type="evidence" value="ECO:0007669"/>
    <property type="project" value="InterPro"/>
</dbReference>
<sequence length="622" mass="71273">VFPFNNVFPFNRLQKLISQLEILGETIYQEDINLKFLRSLPSEWKTYILIWRNKVDLEEQSLDDLFNNLKIYEAEVKDLKKINPDDLEEMNLKWQMAMLTIRARRFLKRTGRNLGANGTDTFGFDMFKVECYNCHRRGYFSKECRSLRDNRNKKTTRRTVPAEVSTSNALVSQGSLSSSGSDNKVAPCSKACSKAFATLRTHYDNLTVEFRKSQLDVLSYKTGLELVKARLVVYQKNETVFKEDIKLLKHDVMLKDNALAELRKKFEKAKKERNDLKLTLDKFQTSSKNLSKLLESQVCDKTGLEFDSQVFNSQVFDCEEFHSHESDNRVSKNPENDRYKTSEGYHDVPPPYTGKPDLVFTDDHTASESIANVFNVESSTNTPSQDMSKTLSQVSDCEEFHSHESDNRAPKNLENDRNKPGEGTNKPSKDMSKSHRLAAPIIKDWISDSEDETEIKSVLTKKEPSFVTSTEHVKSSRKSIKKVEHYKQAANLRTNNQKSRGHKTNWNNKACFVCRSLNHLIKDYDGTQAYVEQCNEGESLKFSNPQQALKDKCVIDSGCSRHMTRNISFLLEFEEIDGGYVAFGGNPKGGKITGKGKIKTGMLDFDNVYFVKELKFNLFSVS</sequence>
<evidence type="ECO:0000313" key="4">
    <source>
        <dbReference type="EMBL" id="GFA66764.1"/>
    </source>
</evidence>
<gene>
    <name evidence="4" type="ORF">Tci_638736</name>
</gene>
<evidence type="ECO:0000256" key="1">
    <source>
        <dbReference type="SAM" id="Coils"/>
    </source>
</evidence>
<evidence type="ECO:0000256" key="2">
    <source>
        <dbReference type="SAM" id="MobiDB-lite"/>
    </source>
</evidence>
<dbReference type="InterPro" id="IPR054722">
    <property type="entry name" value="PolX-like_BBD"/>
</dbReference>
<dbReference type="AlphaFoldDB" id="A0A699K1A0"/>
<name>A0A699K1A0_TANCI</name>
<dbReference type="GO" id="GO:0008270">
    <property type="term" value="F:zinc ion binding"/>
    <property type="evidence" value="ECO:0007669"/>
    <property type="project" value="InterPro"/>
</dbReference>
<organism evidence="4">
    <name type="scientific">Tanacetum cinerariifolium</name>
    <name type="common">Dalmatian daisy</name>
    <name type="synonym">Chrysanthemum cinerariifolium</name>
    <dbReference type="NCBI Taxonomy" id="118510"/>
    <lineage>
        <taxon>Eukaryota</taxon>
        <taxon>Viridiplantae</taxon>
        <taxon>Streptophyta</taxon>
        <taxon>Embryophyta</taxon>
        <taxon>Tracheophyta</taxon>
        <taxon>Spermatophyta</taxon>
        <taxon>Magnoliopsida</taxon>
        <taxon>eudicotyledons</taxon>
        <taxon>Gunneridae</taxon>
        <taxon>Pentapetalae</taxon>
        <taxon>asterids</taxon>
        <taxon>campanulids</taxon>
        <taxon>Asterales</taxon>
        <taxon>Asteraceae</taxon>
        <taxon>Asteroideae</taxon>
        <taxon>Anthemideae</taxon>
        <taxon>Anthemidinae</taxon>
        <taxon>Tanacetum</taxon>
    </lineage>
</organism>
<protein>
    <recommendedName>
        <fullName evidence="3">Retrovirus-related Pol polyprotein from transposon TNT 1-94-like beta-barrel domain-containing protein</fullName>
    </recommendedName>
</protein>
<keyword evidence="1" id="KW-0175">Coiled coil</keyword>
<accession>A0A699K1A0</accession>
<evidence type="ECO:0000259" key="3">
    <source>
        <dbReference type="Pfam" id="PF22936"/>
    </source>
</evidence>
<feature type="domain" description="Retrovirus-related Pol polyprotein from transposon TNT 1-94-like beta-barrel" evidence="3">
    <location>
        <begin position="554"/>
        <end position="622"/>
    </location>
</feature>